<dbReference type="Proteomes" id="UP000019487">
    <property type="component" value="Unassembled WGS sequence"/>
</dbReference>
<organism evidence="1 2">
    <name type="scientific">Sclerotinia borealis (strain F-4128)</name>
    <dbReference type="NCBI Taxonomy" id="1432307"/>
    <lineage>
        <taxon>Eukaryota</taxon>
        <taxon>Fungi</taxon>
        <taxon>Dikarya</taxon>
        <taxon>Ascomycota</taxon>
        <taxon>Pezizomycotina</taxon>
        <taxon>Leotiomycetes</taxon>
        <taxon>Helotiales</taxon>
        <taxon>Sclerotiniaceae</taxon>
        <taxon>Sclerotinia</taxon>
    </lineage>
</organism>
<dbReference type="PANTHER" id="PTHR21310:SF15">
    <property type="entry name" value="AMINOGLYCOSIDE PHOSPHOTRANSFERASE DOMAIN-CONTAINING PROTEIN"/>
    <property type="match status" value="1"/>
</dbReference>
<name>W9CG07_SCLBF</name>
<evidence type="ECO:0000313" key="1">
    <source>
        <dbReference type="EMBL" id="ESZ93480.1"/>
    </source>
</evidence>
<dbReference type="SUPFAM" id="SSF56112">
    <property type="entry name" value="Protein kinase-like (PK-like)"/>
    <property type="match status" value="1"/>
</dbReference>
<dbReference type="InterPro" id="IPR011009">
    <property type="entry name" value="Kinase-like_dom_sf"/>
</dbReference>
<dbReference type="PANTHER" id="PTHR21310">
    <property type="entry name" value="AMINOGLYCOSIDE PHOSPHOTRANSFERASE-RELATED-RELATED"/>
    <property type="match status" value="1"/>
</dbReference>
<dbReference type="InterPro" id="IPR051678">
    <property type="entry name" value="AGP_Transferase"/>
</dbReference>
<dbReference type="EMBL" id="AYSA01000314">
    <property type="protein sequence ID" value="ESZ93480.1"/>
    <property type="molecule type" value="Genomic_DNA"/>
</dbReference>
<dbReference type="HOGENOM" id="CLU_043196_1_1_1"/>
<accession>W9CG07</accession>
<dbReference type="AlphaFoldDB" id="W9CG07"/>
<dbReference type="STRING" id="1432307.W9CG07"/>
<gene>
    <name evidence="1" type="ORF">SBOR_6129</name>
</gene>
<reference evidence="1 2" key="1">
    <citation type="journal article" date="2014" name="Genome Announc.">
        <title>Draft genome sequence of Sclerotinia borealis, a psychrophilic plant pathogenic fungus.</title>
        <authorList>
            <person name="Mardanov A.V."/>
            <person name="Beletsky A.V."/>
            <person name="Kadnikov V.V."/>
            <person name="Ignatov A.N."/>
            <person name="Ravin N.V."/>
        </authorList>
    </citation>
    <scope>NUCLEOTIDE SEQUENCE [LARGE SCALE GENOMIC DNA]</scope>
    <source>
        <strain evidence="2">F-4157</strain>
    </source>
</reference>
<keyword evidence="2" id="KW-1185">Reference proteome</keyword>
<proteinExistence type="predicted"/>
<evidence type="ECO:0000313" key="2">
    <source>
        <dbReference type="Proteomes" id="UP000019487"/>
    </source>
</evidence>
<dbReference type="OrthoDB" id="3548175at2759"/>
<comment type="caution">
    <text evidence="1">The sequence shown here is derived from an EMBL/GenBank/DDBJ whole genome shotgun (WGS) entry which is preliminary data.</text>
</comment>
<sequence length="519" mass="59686">MVRTRGPFFYTDFNLPALLHLAQQIRNVYIPCLCDLSKQPLCGGLNWAITITFVDDVEWMFRSPLMNEFISNETVLELLDSEVATMRYVKLNSSIPVPDIFDYSSTTSNAIGIPYILMSKAPGIALSKFTWNIRTNPQPNRASHRKQPPSNLQREHKEKIMTQLGALRAQLSKMTFPKICSLYTEDKNKSSSYHIGKCLSPSLTWYMRDSLDEIPRGPFSCTQDFHNSELSALLGHVQELPLSPHVFFAPLPKAAEFDTWAEYVSAVDMWNDYVTVNGKIDHNNNRLDYCIAEHYLRLLIPSIDIPVSESCVPPDLAHEYQYPLHHPDLSASNIFVDEEFNISCVIDWGFASTVPIATLLATPSLPHPRDDIDDSLVPFFRSGFDSIFNHKVEEKSWIHAQRSWYFSRLVNLDELQDFHYFSKLYTSVYSNKPKDLIDIPTLFRDTRGKEEFRDLAKTLVMDDRPVDKVARDERDYFPALRLTGREAVARKLTLMSEFNKGFVADKRLWSWLGEALVDF</sequence>
<protein>
    <submittedName>
        <fullName evidence="1">RNase H domain containing protein</fullName>
    </submittedName>
</protein>